<dbReference type="InterPro" id="IPR002772">
    <property type="entry name" value="Glyco_hydro_3_C"/>
</dbReference>
<dbReference type="InterPro" id="IPR001764">
    <property type="entry name" value="Glyco_hydro_3_N"/>
</dbReference>
<feature type="region of interest" description="Disordered" evidence="7">
    <location>
        <begin position="1"/>
        <end position="20"/>
    </location>
</feature>
<evidence type="ECO:0000256" key="3">
    <source>
        <dbReference type="ARBA" id="ARBA00012744"/>
    </source>
</evidence>
<proteinExistence type="inferred from homology"/>
<feature type="domain" description="Glycoside hydrolase family 3 N-terminal" evidence="8">
    <location>
        <begin position="69"/>
        <end position="385"/>
    </location>
</feature>
<sequence>MPTIGTPSTGPSPTAPHTASPAVESLLSRMTPQEKAGALLVARVTVNPDGTPWEGTDDESPFGFTPTTELLLDRHVRSFCLMNSPGAEELARWGTAVRAIAARSGPGVPLTVGSDPTHGRGRNAQVSQSGGGFSTLTEPLGLAATHDPALVEEVARMMAAELRAVGVHIAVHPMADLATEPRWARVAGTFGEDPGHAAAMTRAFVRGLQHGGAHERVLATAKHFPGGGPQRGGEDAHFERGAHTVYPGGRFEDHLLPFAAAIGEGVAMVMPGYAAPLGLDHDEVGFAFQRTVITGLLRDRLGFDGTVVTDFNVVTGMRLPRLGIELPVRAWGLLDLTPVERVARLFEAGVDQLGGEDDPALVLEALDRGLVTEERLDASVRRVLRDKERLGLLDDPAAGTVAPERVRERVATTAGLALARRAQAASVVVLSGGAVRLGPDVRVYAEGVDPGVLARYARPVERAEEADLAVLRLAAPFDPAPEGSLEAAFHSGTLEFPEETVRRVERLAAAVPVVVDVFLERAAVLTPFAELPGVTLVGTFGVDDDVLLDAVSGRAEVSGRLPFDLPRSDAAVAAAREDVPFDTADPLFRFGHGLRLPARRS</sequence>
<evidence type="ECO:0000313" key="11">
    <source>
        <dbReference type="Proteomes" id="UP000676079"/>
    </source>
</evidence>
<gene>
    <name evidence="10" type="ORF">KGD84_07255</name>
</gene>
<dbReference type="PRINTS" id="PR00133">
    <property type="entry name" value="GLHYDRLASE3"/>
</dbReference>
<dbReference type="InterPro" id="IPR036962">
    <property type="entry name" value="Glyco_hydro_3_N_sf"/>
</dbReference>
<dbReference type="PANTHER" id="PTHR30620">
    <property type="entry name" value="PERIPLASMIC BETA-GLUCOSIDASE-RELATED"/>
    <property type="match status" value="1"/>
</dbReference>
<keyword evidence="6" id="KW-0326">Glycosidase</keyword>
<evidence type="ECO:0000256" key="1">
    <source>
        <dbReference type="ARBA" id="ARBA00000448"/>
    </source>
</evidence>
<evidence type="ECO:0000256" key="4">
    <source>
        <dbReference type="ARBA" id="ARBA00022729"/>
    </source>
</evidence>
<keyword evidence="11" id="KW-1185">Reference proteome</keyword>
<dbReference type="Gene3D" id="3.20.20.300">
    <property type="entry name" value="Glycoside hydrolase, family 3, N-terminal domain"/>
    <property type="match status" value="1"/>
</dbReference>
<comment type="catalytic activity">
    <reaction evidence="1">
        <text>Hydrolysis of terminal, non-reducing beta-D-glucosyl residues with release of beta-D-glucose.</text>
        <dbReference type="EC" id="3.2.1.21"/>
    </reaction>
</comment>
<keyword evidence="5 10" id="KW-0378">Hydrolase</keyword>
<feature type="region of interest" description="Disordered" evidence="7">
    <location>
        <begin position="108"/>
        <end position="133"/>
    </location>
</feature>
<evidence type="ECO:0000313" key="10">
    <source>
        <dbReference type="EMBL" id="QUX24101.1"/>
    </source>
</evidence>
<dbReference type="RefSeq" id="WP_220559494.1">
    <property type="nucleotide sequence ID" value="NZ_CP074133.1"/>
</dbReference>
<dbReference type="Pfam" id="PF01915">
    <property type="entry name" value="Glyco_hydro_3_C"/>
    <property type="match status" value="1"/>
</dbReference>
<accession>A0ABX8BPV7</accession>
<dbReference type="Pfam" id="PF00933">
    <property type="entry name" value="Glyco_hydro_3"/>
    <property type="match status" value="1"/>
</dbReference>
<dbReference type="Proteomes" id="UP000676079">
    <property type="component" value="Chromosome"/>
</dbReference>
<dbReference type="InterPro" id="IPR036881">
    <property type="entry name" value="Glyco_hydro_3_C_sf"/>
</dbReference>
<evidence type="ECO:0000259" key="9">
    <source>
        <dbReference type="Pfam" id="PF01915"/>
    </source>
</evidence>
<dbReference type="GO" id="GO:0016787">
    <property type="term" value="F:hydrolase activity"/>
    <property type="evidence" value="ECO:0007669"/>
    <property type="project" value="UniProtKB-KW"/>
</dbReference>
<dbReference type="Gene3D" id="3.40.50.1700">
    <property type="entry name" value="Glycoside hydrolase family 3 C-terminal domain"/>
    <property type="match status" value="1"/>
</dbReference>
<comment type="similarity">
    <text evidence="2">Belongs to the glycosyl hydrolase 3 family.</text>
</comment>
<evidence type="ECO:0000256" key="7">
    <source>
        <dbReference type="SAM" id="MobiDB-lite"/>
    </source>
</evidence>
<protein>
    <recommendedName>
        <fullName evidence="3">beta-glucosidase</fullName>
        <ecNumber evidence="3">3.2.1.21</ecNumber>
    </recommendedName>
</protein>
<name>A0ABX8BPV7_9ACTN</name>
<dbReference type="PANTHER" id="PTHR30620:SF16">
    <property type="entry name" value="LYSOSOMAL BETA GLUCOSIDASE"/>
    <property type="match status" value="1"/>
</dbReference>
<dbReference type="EMBL" id="CP074133">
    <property type="protein sequence ID" value="QUX24101.1"/>
    <property type="molecule type" value="Genomic_DNA"/>
</dbReference>
<dbReference type="SUPFAM" id="SSF52279">
    <property type="entry name" value="Beta-D-glucan exohydrolase, C-terminal domain"/>
    <property type="match status" value="1"/>
</dbReference>
<keyword evidence="4" id="KW-0732">Signal</keyword>
<evidence type="ECO:0000259" key="8">
    <source>
        <dbReference type="Pfam" id="PF00933"/>
    </source>
</evidence>
<dbReference type="SUPFAM" id="SSF51445">
    <property type="entry name" value="(Trans)glycosidases"/>
    <property type="match status" value="1"/>
</dbReference>
<evidence type="ECO:0000256" key="6">
    <source>
        <dbReference type="ARBA" id="ARBA00023295"/>
    </source>
</evidence>
<dbReference type="InterPro" id="IPR017853">
    <property type="entry name" value="GH"/>
</dbReference>
<reference evidence="10 11" key="1">
    <citation type="submission" date="2021-05" db="EMBL/GenBank/DDBJ databases">
        <title>Direct Submission.</title>
        <authorList>
            <person name="Li K."/>
            <person name="Gao J."/>
        </authorList>
    </citation>
    <scope>NUCLEOTIDE SEQUENCE [LARGE SCALE GENOMIC DNA]</scope>
    <source>
        <strain evidence="10 11">Mg02</strain>
    </source>
</reference>
<organism evidence="10 11">
    <name type="scientific">Nocardiopsis changdeensis</name>
    <dbReference type="NCBI Taxonomy" id="2831969"/>
    <lineage>
        <taxon>Bacteria</taxon>
        <taxon>Bacillati</taxon>
        <taxon>Actinomycetota</taxon>
        <taxon>Actinomycetes</taxon>
        <taxon>Streptosporangiales</taxon>
        <taxon>Nocardiopsidaceae</taxon>
        <taxon>Nocardiopsis</taxon>
    </lineage>
</organism>
<evidence type="ECO:0000256" key="5">
    <source>
        <dbReference type="ARBA" id="ARBA00022801"/>
    </source>
</evidence>
<evidence type="ECO:0000256" key="2">
    <source>
        <dbReference type="ARBA" id="ARBA00005336"/>
    </source>
</evidence>
<dbReference type="EC" id="3.2.1.21" evidence="3"/>
<dbReference type="InterPro" id="IPR051915">
    <property type="entry name" value="Cellulose_Degrad_GH3"/>
</dbReference>
<feature type="domain" description="Glycoside hydrolase family 3 C-terminal" evidence="9">
    <location>
        <begin position="454"/>
        <end position="594"/>
    </location>
</feature>